<dbReference type="EC" id="1.5.5.2" evidence="2"/>
<evidence type="ECO:0000256" key="2">
    <source>
        <dbReference type="ARBA" id="ARBA00012695"/>
    </source>
</evidence>
<dbReference type="RefSeq" id="WP_122192543.1">
    <property type="nucleotide sequence ID" value="NZ_JBHSKC010000016.1"/>
</dbReference>
<dbReference type="AlphaFoldDB" id="A0A3M2MGB1"/>
<evidence type="ECO:0000256" key="10">
    <source>
        <dbReference type="PIRSR" id="PIRSR000196-2"/>
    </source>
</evidence>
<evidence type="ECO:0000256" key="7">
    <source>
        <dbReference type="ARBA" id="ARBA00023062"/>
    </source>
</evidence>
<keyword evidence="4 10" id="KW-0547">Nucleotide-binding</keyword>
<dbReference type="InterPro" id="IPR008219">
    <property type="entry name" value="PRODH_bac_arc"/>
</dbReference>
<dbReference type="GO" id="GO:0000166">
    <property type="term" value="F:nucleotide binding"/>
    <property type="evidence" value="ECO:0007669"/>
    <property type="project" value="UniProtKB-KW"/>
</dbReference>
<dbReference type="Gene3D" id="3.20.20.220">
    <property type="match status" value="1"/>
</dbReference>
<feature type="binding site" evidence="9">
    <location>
        <position position="287"/>
    </location>
    <ligand>
        <name>substrate</name>
    </ligand>
</feature>
<gene>
    <name evidence="12" type="ORF">EBO15_02045</name>
</gene>
<protein>
    <recommendedName>
        <fullName evidence="2">proline dehydrogenase</fullName>
        <ecNumber evidence="2">1.5.5.2</ecNumber>
    </recommendedName>
</protein>
<dbReference type="OrthoDB" id="9773461at2"/>
<feature type="binding site" evidence="9">
    <location>
        <position position="286"/>
    </location>
    <ligand>
        <name>substrate</name>
    </ligand>
</feature>
<organism evidence="12 13">
    <name type="scientific">Actinomadura harenae</name>
    <dbReference type="NCBI Taxonomy" id="2483351"/>
    <lineage>
        <taxon>Bacteria</taxon>
        <taxon>Bacillati</taxon>
        <taxon>Actinomycetota</taxon>
        <taxon>Actinomycetes</taxon>
        <taxon>Streptosporangiales</taxon>
        <taxon>Thermomonosporaceae</taxon>
        <taxon>Actinomadura</taxon>
    </lineage>
</organism>
<dbReference type="SUPFAM" id="SSF51730">
    <property type="entry name" value="FAD-linked oxidoreductase"/>
    <property type="match status" value="1"/>
</dbReference>
<evidence type="ECO:0000256" key="6">
    <source>
        <dbReference type="ARBA" id="ARBA00023002"/>
    </source>
</evidence>
<feature type="binding site" evidence="10">
    <location>
        <position position="161"/>
    </location>
    <ligand>
        <name>FAD</name>
        <dbReference type="ChEBI" id="CHEBI:57692"/>
    </ligand>
</feature>
<sequence>MLRQALLAASHSRAARRIVEIAPGTRRMVRRFVAGETTDDALGVTAELADAGLLVSLIALGEDTLDTGQADTNVDDYAELLVRLGEVGLAGVAEVSLKLSAVGQALDEALALANARRICAAARDAGTTVTLDTEEYETVDATLRVCAELRREYPDTGVAIQSYLRRSEEYCAELAHEGSRVRLCKGAYSAPESVAFSDPVEIDKSYVRCMRVLMAGQGYPMLATHDPRLIEIAGALTTLNDRDPSGFEYQMLYGVRTHEQRRLAGEGAQVRVYAAFGREWYAYFMRRLAEKPSNLAFFFRSAAAES</sequence>
<name>A0A3M2MGB1_9ACTN</name>
<dbReference type="GO" id="GO:0004657">
    <property type="term" value="F:proline dehydrogenase activity"/>
    <property type="evidence" value="ECO:0007669"/>
    <property type="project" value="UniProtKB-EC"/>
</dbReference>
<dbReference type="Proteomes" id="UP000282674">
    <property type="component" value="Unassembled WGS sequence"/>
</dbReference>
<evidence type="ECO:0000313" key="13">
    <source>
        <dbReference type="Proteomes" id="UP000282674"/>
    </source>
</evidence>
<feature type="binding site" evidence="10">
    <location>
        <begin position="185"/>
        <end position="187"/>
    </location>
    <ligand>
        <name>FAD</name>
        <dbReference type="ChEBI" id="CHEBI:57692"/>
    </ligand>
</feature>
<comment type="pathway">
    <text evidence="1">Amino-acid degradation; L-proline degradation into L-glutamate; L-glutamate from L-proline: step 1/2.</text>
</comment>
<evidence type="ECO:0000256" key="4">
    <source>
        <dbReference type="ARBA" id="ARBA00022741"/>
    </source>
</evidence>
<evidence type="ECO:0000256" key="9">
    <source>
        <dbReference type="PIRSR" id="PIRSR000196-1"/>
    </source>
</evidence>
<dbReference type="InterPro" id="IPR002872">
    <property type="entry name" value="Proline_DH_dom"/>
</dbReference>
<accession>A0A3M2MGB1</accession>
<dbReference type="GO" id="GO:0010133">
    <property type="term" value="P:L-proline catabolic process to L-glutamate"/>
    <property type="evidence" value="ECO:0007669"/>
    <property type="project" value="UniProtKB-UniPathway"/>
</dbReference>
<dbReference type="InterPro" id="IPR015659">
    <property type="entry name" value="Proline_oxidase"/>
</dbReference>
<dbReference type="Pfam" id="PF01619">
    <property type="entry name" value="Pro_dh"/>
    <property type="match status" value="1"/>
</dbReference>
<dbReference type="PANTHER" id="PTHR13914:SF0">
    <property type="entry name" value="PROLINE DEHYDROGENASE 1, MITOCHONDRIAL"/>
    <property type="match status" value="1"/>
</dbReference>
<keyword evidence="6" id="KW-0560">Oxidoreductase</keyword>
<comment type="catalytic activity">
    <reaction evidence="8">
        <text>L-proline + a quinone = (S)-1-pyrroline-5-carboxylate + a quinol + H(+)</text>
        <dbReference type="Rhea" id="RHEA:23784"/>
        <dbReference type="ChEBI" id="CHEBI:15378"/>
        <dbReference type="ChEBI" id="CHEBI:17388"/>
        <dbReference type="ChEBI" id="CHEBI:24646"/>
        <dbReference type="ChEBI" id="CHEBI:60039"/>
        <dbReference type="ChEBI" id="CHEBI:132124"/>
        <dbReference type="EC" id="1.5.5.2"/>
    </reaction>
</comment>
<reference evidence="12 13" key="1">
    <citation type="submission" date="2018-10" db="EMBL/GenBank/DDBJ databases">
        <title>Isolation from soil.</title>
        <authorList>
            <person name="Hu J."/>
        </authorList>
    </citation>
    <scope>NUCLEOTIDE SEQUENCE [LARGE SCALE GENOMIC DNA]</scope>
    <source>
        <strain evidence="12 13">NEAU-Ht49</strain>
    </source>
</reference>
<dbReference type="PANTHER" id="PTHR13914">
    <property type="entry name" value="PROLINE OXIDASE"/>
    <property type="match status" value="1"/>
</dbReference>
<dbReference type="PIRSF" id="PIRSF000196">
    <property type="entry name" value="Pro_dehydrog"/>
    <property type="match status" value="1"/>
</dbReference>
<proteinExistence type="predicted"/>
<keyword evidence="7" id="KW-0642">Proline metabolism</keyword>
<dbReference type="EMBL" id="RFFG01000002">
    <property type="protein sequence ID" value="RMI47695.1"/>
    <property type="molecule type" value="Genomic_DNA"/>
</dbReference>
<feature type="domain" description="Proline dehydrogenase" evidence="11">
    <location>
        <begin position="45"/>
        <end position="297"/>
    </location>
</feature>
<dbReference type="UniPathway" id="UPA00261">
    <property type="reaction ID" value="UER00373"/>
</dbReference>
<keyword evidence="5 10" id="KW-0274">FAD</keyword>
<evidence type="ECO:0000256" key="3">
    <source>
        <dbReference type="ARBA" id="ARBA00022630"/>
    </source>
</evidence>
<comment type="cofactor">
    <cofactor evidence="10">
        <name>FAD</name>
        <dbReference type="ChEBI" id="CHEBI:57692"/>
    </cofactor>
    <text evidence="10">Binds 1 FAD per subunit.</text>
</comment>
<comment type="caution">
    <text evidence="12">The sequence shown here is derived from an EMBL/GenBank/DDBJ whole genome shotgun (WGS) entry which is preliminary data.</text>
</comment>
<keyword evidence="3" id="KW-0285">Flavoprotein</keyword>
<feature type="binding site" evidence="9">
    <location>
        <position position="98"/>
    </location>
    <ligand>
        <name>substrate</name>
    </ligand>
</feature>
<evidence type="ECO:0000313" key="12">
    <source>
        <dbReference type="EMBL" id="RMI47695.1"/>
    </source>
</evidence>
<evidence type="ECO:0000256" key="5">
    <source>
        <dbReference type="ARBA" id="ARBA00022827"/>
    </source>
</evidence>
<keyword evidence="13" id="KW-1185">Reference proteome</keyword>
<evidence type="ECO:0000256" key="1">
    <source>
        <dbReference type="ARBA" id="ARBA00004739"/>
    </source>
</evidence>
<evidence type="ECO:0000259" key="11">
    <source>
        <dbReference type="Pfam" id="PF01619"/>
    </source>
</evidence>
<feature type="binding site" evidence="10">
    <location>
        <begin position="224"/>
        <end position="225"/>
    </location>
    <ligand>
        <name>FAD</name>
        <dbReference type="ChEBI" id="CHEBI:57692"/>
    </ligand>
</feature>
<evidence type="ECO:0000256" key="8">
    <source>
        <dbReference type="ARBA" id="ARBA00048779"/>
    </source>
</evidence>
<dbReference type="InterPro" id="IPR029041">
    <property type="entry name" value="FAD-linked_oxidoreductase-like"/>
</dbReference>